<dbReference type="RefSeq" id="WP_274796784.1">
    <property type="nucleotide sequence ID" value="NZ_CP113527.1"/>
</dbReference>
<dbReference type="KEGG" id="liu:OU989_08885"/>
<accession>A0AAJ5UVL0</accession>
<evidence type="ECO:0000313" key="1">
    <source>
        <dbReference type="EMBL" id="WDV08578.1"/>
    </source>
</evidence>
<proteinExistence type="predicted"/>
<name>A0AAJ5UVL0_9BACI</name>
<gene>
    <name evidence="1" type="ORF">OU989_08885</name>
</gene>
<sequence>MIQTAGVALQIRLKALHKVRNPLHLGSKVIQTAVVALQNE</sequence>
<reference evidence="1" key="1">
    <citation type="submission" date="2022-11" db="EMBL/GenBank/DDBJ databases">
        <title>Lysinibacillus irui.</title>
        <authorList>
            <person name="Akintayo S.O."/>
        </authorList>
    </citation>
    <scope>NUCLEOTIDE SEQUENCE</scope>
    <source>
        <strain evidence="1">IRB4-01</strain>
    </source>
</reference>
<evidence type="ECO:0000313" key="2">
    <source>
        <dbReference type="Proteomes" id="UP001219585"/>
    </source>
</evidence>
<protein>
    <submittedName>
        <fullName evidence="1">Uncharacterized protein</fullName>
    </submittedName>
</protein>
<dbReference type="AlphaFoldDB" id="A0AAJ5UVL0"/>
<organism evidence="1 2">
    <name type="scientific">Lysinibacillus irui</name>
    <dbReference type="NCBI Taxonomy" id="2998077"/>
    <lineage>
        <taxon>Bacteria</taxon>
        <taxon>Bacillati</taxon>
        <taxon>Bacillota</taxon>
        <taxon>Bacilli</taxon>
        <taxon>Bacillales</taxon>
        <taxon>Bacillaceae</taxon>
        <taxon>Lysinibacillus</taxon>
    </lineage>
</organism>
<dbReference type="Proteomes" id="UP001219585">
    <property type="component" value="Chromosome"/>
</dbReference>
<dbReference type="EMBL" id="CP113527">
    <property type="protein sequence ID" value="WDV08578.1"/>
    <property type="molecule type" value="Genomic_DNA"/>
</dbReference>